<name>A0ABN2RED2_9MICO</name>
<comment type="caution">
    <text evidence="1">The sequence shown here is derived from an EMBL/GenBank/DDBJ whole genome shotgun (WGS) entry which is preliminary data.</text>
</comment>
<reference evidence="1 2" key="1">
    <citation type="journal article" date="2019" name="Int. J. Syst. Evol. Microbiol.">
        <title>The Global Catalogue of Microorganisms (GCM) 10K type strain sequencing project: providing services to taxonomists for standard genome sequencing and annotation.</title>
        <authorList>
            <consortium name="The Broad Institute Genomics Platform"/>
            <consortium name="The Broad Institute Genome Sequencing Center for Infectious Disease"/>
            <person name="Wu L."/>
            <person name="Ma J."/>
        </authorList>
    </citation>
    <scope>NUCLEOTIDE SEQUENCE [LARGE SCALE GENOMIC DNA]</scope>
    <source>
        <strain evidence="1 2">JCM 14901</strain>
    </source>
</reference>
<evidence type="ECO:0000313" key="1">
    <source>
        <dbReference type="EMBL" id="GAA1967836.1"/>
    </source>
</evidence>
<proteinExistence type="predicted"/>
<gene>
    <name evidence="1" type="ORF">GCM10009776_33610</name>
</gene>
<dbReference type="Proteomes" id="UP001499933">
    <property type="component" value="Unassembled WGS sequence"/>
</dbReference>
<sequence length="136" mass="13961">MATSGFAVSVYVDNRENVTTAITGTTSPVVPVGKMLVVEHMSGYVAVREGDAVDQISATGRDDLSGTTGTVYLPVHFASRPLNFGGQLGVACMHQFGGPARLYVSAGNGVDFRADANSAGILKANLVGSLIDATIA</sequence>
<accession>A0ABN2RED2</accession>
<keyword evidence="2" id="KW-1185">Reference proteome</keyword>
<dbReference type="EMBL" id="BAAAOG010000009">
    <property type="protein sequence ID" value="GAA1967836.1"/>
    <property type="molecule type" value="Genomic_DNA"/>
</dbReference>
<protein>
    <submittedName>
        <fullName evidence="1">Uncharacterized protein</fullName>
    </submittedName>
</protein>
<organism evidence="1 2">
    <name type="scientific">Microbacterium deminutum</name>
    <dbReference type="NCBI Taxonomy" id="344164"/>
    <lineage>
        <taxon>Bacteria</taxon>
        <taxon>Bacillati</taxon>
        <taxon>Actinomycetota</taxon>
        <taxon>Actinomycetes</taxon>
        <taxon>Micrococcales</taxon>
        <taxon>Microbacteriaceae</taxon>
        <taxon>Microbacterium</taxon>
    </lineage>
</organism>
<evidence type="ECO:0000313" key="2">
    <source>
        <dbReference type="Proteomes" id="UP001499933"/>
    </source>
</evidence>
<dbReference type="RefSeq" id="WP_344096851.1">
    <property type="nucleotide sequence ID" value="NZ_BAAAOG010000009.1"/>
</dbReference>